<keyword evidence="1" id="KW-0001">2Fe-2S</keyword>
<evidence type="ECO:0000313" key="7">
    <source>
        <dbReference type="EMBL" id="CAE4617592.1"/>
    </source>
</evidence>
<proteinExistence type="predicted"/>
<dbReference type="GO" id="GO:0051537">
    <property type="term" value="F:2 iron, 2 sulfur cluster binding"/>
    <property type="evidence" value="ECO:0007669"/>
    <property type="project" value="UniProtKB-KW"/>
</dbReference>
<dbReference type="Gene3D" id="3.10.20.30">
    <property type="match status" value="1"/>
</dbReference>
<dbReference type="PANTHER" id="PTHR23426">
    <property type="entry name" value="FERREDOXIN/ADRENODOXIN"/>
    <property type="match status" value="1"/>
</dbReference>
<gene>
    <name evidence="7" type="ORF">DBRI00130_LOCUS20340</name>
</gene>
<keyword evidence="2" id="KW-0479">Metal-binding</keyword>
<protein>
    <recommendedName>
        <fullName evidence="6">2Fe-2S ferredoxin-type domain-containing protein</fullName>
    </recommendedName>
</protein>
<dbReference type="GO" id="GO:0009055">
    <property type="term" value="F:electron transfer activity"/>
    <property type="evidence" value="ECO:0007669"/>
    <property type="project" value="TreeGrafter"/>
</dbReference>
<evidence type="ECO:0000256" key="4">
    <source>
        <dbReference type="ARBA" id="ARBA00023014"/>
    </source>
</evidence>
<feature type="domain" description="2Fe-2S ferredoxin-type" evidence="6">
    <location>
        <begin position="309"/>
        <end position="356"/>
    </location>
</feature>
<keyword evidence="5" id="KW-1133">Transmembrane helix</keyword>
<dbReference type="GO" id="GO:0005739">
    <property type="term" value="C:mitochondrion"/>
    <property type="evidence" value="ECO:0007669"/>
    <property type="project" value="TreeGrafter"/>
</dbReference>
<evidence type="ECO:0000256" key="5">
    <source>
        <dbReference type="SAM" id="Phobius"/>
    </source>
</evidence>
<evidence type="ECO:0000256" key="2">
    <source>
        <dbReference type="ARBA" id="ARBA00022723"/>
    </source>
</evidence>
<keyword evidence="5" id="KW-0812">Transmembrane</keyword>
<keyword evidence="5" id="KW-0472">Membrane</keyword>
<name>A0A7S4RKK6_9STRA</name>
<dbReference type="PANTHER" id="PTHR23426:SF67">
    <property type="entry name" value="2FE-2S FERREDOXIN-TYPE DOMAIN-CONTAINING PROTEIN"/>
    <property type="match status" value="1"/>
</dbReference>
<feature type="transmembrane region" description="Helical" evidence="5">
    <location>
        <begin position="21"/>
        <end position="42"/>
    </location>
</feature>
<organism evidence="7">
    <name type="scientific">Ditylum brightwellii</name>
    <dbReference type="NCBI Taxonomy" id="49249"/>
    <lineage>
        <taxon>Eukaryota</taxon>
        <taxon>Sar</taxon>
        <taxon>Stramenopiles</taxon>
        <taxon>Ochrophyta</taxon>
        <taxon>Bacillariophyta</taxon>
        <taxon>Mediophyceae</taxon>
        <taxon>Lithodesmiophycidae</taxon>
        <taxon>Lithodesmiales</taxon>
        <taxon>Lithodesmiaceae</taxon>
        <taxon>Ditylum</taxon>
    </lineage>
</organism>
<evidence type="ECO:0000256" key="1">
    <source>
        <dbReference type="ARBA" id="ARBA00022714"/>
    </source>
</evidence>
<dbReference type="InterPro" id="IPR001055">
    <property type="entry name" value="Adrenodoxin-like"/>
</dbReference>
<dbReference type="Pfam" id="PF00111">
    <property type="entry name" value="Fer2"/>
    <property type="match status" value="1"/>
</dbReference>
<dbReference type="InterPro" id="IPR012675">
    <property type="entry name" value="Beta-grasp_dom_sf"/>
</dbReference>
<evidence type="ECO:0000259" key="6">
    <source>
        <dbReference type="Pfam" id="PF00111"/>
    </source>
</evidence>
<dbReference type="InterPro" id="IPR036010">
    <property type="entry name" value="2Fe-2S_ferredoxin-like_sf"/>
</dbReference>
<keyword evidence="3" id="KW-0408">Iron</keyword>
<accession>A0A7S4RKK6</accession>
<sequence length="374" mass="41294">MTITTSSSRRQQHQQQPHHHFFLPFLLLLLHTFSFLDHSVILKTVHAFSTVPRRYRHPPPSISTSTTLSEAPVPFAGVGPRSTWTDMSKYNIPQIETILTEWTANIIPKNINENTPERIALGVENSRELFVDTIIVEIRRSTEKVGLGILLQEIKGGRSDGLGITVVSGLVEGGLCEEQDCDVMVGDSISSVSVLQTNKSKDGAAGLQDTTTEITAMTECLGYDATVEAISSLPPPPSSGQEQILKLTMKRIRRKPLISINLQYPPSQKEPDTKIQLYAGENLRLAMLVRGIKLNDPLAKRFDTKSGGNCGAGGLCRTCAVSVVRGGELLNPQKMAEEQMLKDDTPRWRLSCKAFVGYGMKEGEMTVQVNPRQW</sequence>
<keyword evidence="4" id="KW-0411">Iron-sulfur</keyword>
<evidence type="ECO:0000256" key="3">
    <source>
        <dbReference type="ARBA" id="ARBA00023004"/>
    </source>
</evidence>
<dbReference type="GO" id="GO:0046872">
    <property type="term" value="F:metal ion binding"/>
    <property type="evidence" value="ECO:0007669"/>
    <property type="project" value="UniProtKB-KW"/>
</dbReference>
<dbReference type="GO" id="GO:0140647">
    <property type="term" value="P:P450-containing electron transport chain"/>
    <property type="evidence" value="ECO:0007669"/>
    <property type="project" value="InterPro"/>
</dbReference>
<dbReference type="CDD" id="cd00207">
    <property type="entry name" value="fer2"/>
    <property type="match status" value="1"/>
</dbReference>
<dbReference type="SUPFAM" id="SSF54292">
    <property type="entry name" value="2Fe-2S ferredoxin-like"/>
    <property type="match status" value="1"/>
</dbReference>
<dbReference type="EMBL" id="HBNS01025797">
    <property type="protein sequence ID" value="CAE4617592.1"/>
    <property type="molecule type" value="Transcribed_RNA"/>
</dbReference>
<dbReference type="AlphaFoldDB" id="A0A7S4RKK6"/>
<dbReference type="InterPro" id="IPR001041">
    <property type="entry name" value="2Fe-2S_ferredoxin-type"/>
</dbReference>
<reference evidence="7" key="1">
    <citation type="submission" date="2021-01" db="EMBL/GenBank/DDBJ databases">
        <authorList>
            <person name="Corre E."/>
            <person name="Pelletier E."/>
            <person name="Niang G."/>
            <person name="Scheremetjew M."/>
            <person name="Finn R."/>
            <person name="Kale V."/>
            <person name="Holt S."/>
            <person name="Cochrane G."/>
            <person name="Meng A."/>
            <person name="Brown T."/>
            <person name="Cohen L."/>
        </authorList>
    </citation>
    <scope>NUCLEOTIDE SEQUENCE</scope>
    <source>
        <strain evidence="7">GSO104</strain>
    </source>
</reference>